<dbReference type="EMBL" id="JADNRY010000107">
    <property type="protein sequence ID" value="KAF9065201.1"/>
    <property type="molecule type" value="Genomic_DNA"/>
</dbReference>
<proteinExistence type="predicted"/>
<dbReference type="InterPro" id="IPR032675">
    <property type="entry name" value="LRR_dom_sf"/>
</dbReference>
<organism evidence="1 2">
    <name type="scientific">Rhodocollybia butyracea</name>
    <dbReference type="NCBI Taxonomy" id="206335"/>
    <lineage>
        <taxon>Eukaryota</taxon>
        <taxon>Fungi</taxon>
        <taxon>Dikarya</taxon>
        <taxon>Basidiomycota</taxon>
        <taxon>Agaricomycotina</taxon>
        <taxon>Agaricomycetes</taxon>
        <taxon>Agaricomycetidae</taxon>
        <taxon>Agaricales</taxon>
        <taxon>Marasmiineae</taxon>
        <taxon>Omphalotaceae</taxon>
        <taxon>Rhodocollybia</taxon>
    </lineage>
</organism>
<evidence type="ECO:0000313" key="1">
    <source>
        <dbReference type="EMBL" id="KAF9065201.1"/>
    </source>
</evidence>
<sequence>MVISFVCSRWRQNALSIPAIWSRISLYWDVREKAFDGNWEDEDMETVYPLSNFLNRSQQHPMVVDLDIAAGPFIYGRGLHPLLKQLVEQNVRWQSLSYYCEDYSFKDFLDCHDIPLASFPVLSRLCFPRSVMDEDLAPFINAAPNLQSLNLTDALLIPQFPADYNEVEIQNVFNKCSNLISLGLAESTLYGDGVAPVTIPSSSKLEMLTVRHHECWENLRDFSDSVFPLLRLPSLKVLHLVSEKYGSGLTDNDNNILPLRWGDHDVLYDNELETWSKLGPFLVFVQQSAFQLTTFSIQRLSISDANLVDILVLLPTLQDLTVDDSGISPKHSPISSEFIDSLHGCRTSSLRPQTAALVPRLRSLRLLNVAATSFEDLSVVEMIQSRWSPAKLYAVGTSAFEVDCLRVFTLTFLNRQSSAGHVYSSLWSIGNRMMIVIQMCGTVTRRSGKTLWV</sequence>
<dbReference type="Gene3D" id="3.80.10.10">
    <property type="entry name" value="Ribonuclease Inhibitor"/>
    <property type="match status" value="1"/>
</dbReference>
<accession>A0A9P5PKX3</accession>
<evidence type="ECO:0000313" key="2">
    <source>
        <dbReference type="Proteomes" id="UP000772434"/>
    </source>
</evidence>
<keyword evidence="2" id="KW-1185">Reference proteome</keyword>
<protein>
    <recommendedName>
        <fullName evidence="3">F-box domain-containing protein</fullName>
    </recommendedName>
</protein>
<dbReference type="OrthoDB" id="3365698at2759"/>
<comment type="caution">
    <text evidence="1">The sequence shown here is derived from an EMBL/GenBank/DDBJ whole genome shotgun (WGS) entry which is preliminary data.</text>
</comment>
<gene>
    <name evidence="1" type="ORF">BDP27DRAFT_1332274</name>
</gene>
<dbReference type="Proteomes" id="UP000772434">
    <property type="component" value="Unassembled WGS sequence"/>
</dbReference>
<name>A0A9P5PKX3_9AGAR</name>
<evidence type="ECO:0008006" key="3">
    <source>
        <dbReference type="Google" id="ProtNLM"/>
    </source>
</evidence>
<dbReference type="SUPFAM" id="SSF52047">
    <property type="entry name" value="RNI-like"/>
    <property type="match status" value="1"/>
</dbReference>
<dbReference type="AlphaFoldDB" id="A0A9P5PKX3"/>
<reference evidence="1" key="1">
    <citation type="submission" date="2020-11" db="EMBL/GenBank/DDBJ databases">
        <authorList>
            <consortium name="DOE Joint Genome Institute"/>
            <person name="Ahrendt S."/>
            <person name="Riley R."/>
            <person name="Andreopoulos W."/>
            <person name="Labutti K."/>
            <person name="Pangilinan J."/>
            <person name="Ruiz-Duenas F.J."/>
            <person name="Barrasa J.M."/>
            <person name="Sanchez-Garcia M."/>
            <person name="Camarero S."/>
            <person name="Miyauchi S."/>
            <person name="Serrano A."/>
            <person name="Linde D."/>
            <person name="Babiker R."/>
            <person name="Drula E."/>
            <person name="Ayuso-Fernandez I."/>
            <person name="Pacheco R."/>
            <person name="Padilla G."/>
            <person name="Ferreira P."/>
            <person name="Barriuso J."/>
            <person name="Kellner H."/>
            <person name="Castanera R."/>
            <person name="Alfaro M."/>
            <person name="Ramirez L."/>
            <person name="Pisabarro A.G."/>
            <person name="Kuo A."/>
            <person name="Tritt A."/>
            <person name="Lipzen A."/>
            <person name="He G."/>
            <person name="Yan M."/>
            <person name="Ng V."/>
            <person name="Cullen D."/>
            <person name="Martin F."/>
            <person name="Rosso M.-N."/>
            <person name="Henrissat B."/>
            <person name="Hibbett D."/>
            <person name="Martinez A.T."/>
            <person name="Grigoriev I.V."/>
        </authorList>
    </citation>
    <scope>NUCLEOTIDE SEQUENCE</scope>
    <source>
        <strain evidence="1">AH 40177</strain>
    </source>
</reference>